<dbReference type="AlphaFoldDB" id="A0A0E0F8B0"/>
<accession>A0A0E0F8B0</accession>
<evidence type="ECO:0000313" key="2">
    <source>
        <dbReference type="Proteomes" id="UP000008021"/>
    </source>
</evidence>
<dbReference type="HOGENOM" id="CLU_2798260_0_0_1"/>
<dbReference type="EnsemblPlants" id="OMERI11G18040.1">
    <property type="protein sequence ID" value="OMERI11G18040.1"/>
    <property type="gene ID" value="OMERI11G18040"/>
</dbReference>
<reference evidence="1" key="1">
    <citation type="submission" date="2015-04" db="UniProtKB">
        <authorList>
            <consortium name="EnsemblPlants"/>
        </authorList>
    </citation>
    <scope>IDENTIFICATION</scope>
</reference>
<keyword evidence="2" id="KW-1185">Reference proteome</keyword>
<evidence type="ECO:0000313" key="1">
    <source>
        <dbReference type="EnsemblPlants" id="OMERI11G18040.1"/>
    </source>
</evidence>
<name>A0A0E0F8B0_9ORYZ</name>
<dbReference type="Gramene" id="OMERI11G18040.1">
    <property type="protein sequence ID" value="OMERI11G18040.1"/>
    <property type="gene ID" value="OMERI11G18040"/>
</dbReference>
<dbReference type="Proteomes" id="UP000008021">
    <property type="component" value="Chromosome 11"/>
</dbReference>
<proteinExistence type="predicted"/>
<sequence length="68" mass="7503">MDTIHYYICDDNFCYVTSTSRSSPEGDAFTGTADSNKLHNMGSTMVKLMGVKPIPPYRALTINNSIIP</sequence>
<reference evidence="1" key="2">
    <citation type="submission" date="2018-05" db="EMBL/GenBank/DDBJ databases">
        <title>OmerRS3 (Oryza meridionalis Reference Sequence Version 3).</title>
        <authorList>
            <person name="Zhang J."/>
            <person name="Kudrna D."/>
            <person name="Lee S."/>
            <person name="Talag J."/>
            <person name="Welchert J."/>
            <person name="Wing R.A."/>
        </authorList>
    </citation>
    <scope>NUCLEOTIDE SEQUENCE [LARGE SCALE GENOMIC DNA]</scope>
    <source>
        <strain evidence="1">cv. OR44</strain>
    </source>
</reference>
<organism evidence="1">
    <name type="scientific">Oryza meridionalis</name>
    <dbReference type="NCBI Taxonomy" id="40149"/>
    <lineage>
        <taxon>Eukaryota</taxon>
        <taxon>Viridiplantae</taxon>
        <taxon>Streptophyta</taxon>
        <taxon>Embryophyta</taxon>
        <taxon>Tracheophyta</taxon>
        <taxon>Spermatophyta</taxon>
        <taxon>Magnoliopsida</taxon>
        <taxon>Liliopsida</taxon>
        <taxon>Poales</taxon>
        <taxon>Poaceae</taxon>
        <taxon>BOP clade</taxon>
        <taxon>Oryzoideae</taxon>
        <taxon>Oryzeae</taxon>
        <taxon>Oryzinae</taxon>
        <taxon>Oryza</taxon>
    </lineage>
</organism>
<protein>
    <submittedName>
        <fullName evidence="1">Uncharacterized protein</fullName>
    </submittedName>
</protein>